<proteinExistence type="predicted"/>
<evidence type="ECO:0000313" key="1">
    <source>
        <dbReference type="EMBL" id="KAL2731792.1"/>
    </source>
</evidence>
<accession>A0ABD2BGB4</accession>
<protein>
    <submittedName>
        <fullName evidence="1">Uncharacterized protein</fullName>
    </submittedName>
</protein>
<gene>
    <name evidence="1" type="ORF">V1478_004480</name>
</gene>
<dbReference type="EMBL" id="JAUDFV010000102">
    <property type="protein sequence ID" value="KAL2731792.1"/>
    <property type="molecule type" value="Genomic_DNA"/>
</dbReference>
<comment type="caution">
    <text evidence="1">The sequence shown here is derived from an EMBL/GenBank/DDBJ whole genome shotgun (WGS) entry which is preliminary data.</text>
</comment>
<dbReference type="AlphaFoldDB" id="A0ABD2BGB4"/>
<sequence length="81" mass="9420">MIINGPSAIKRIVNQHVYVDTLDFHLLSFASNNLPEDFFKQAMILNIHHIKQICSIFRFKSNRDVLKTVVKQKKPSNINQL</sequence>
<keyword evidence="2" id="KW-1185">Reference proteome</keyword>
<evidence type="ECO:0000313" key="2">
    <source>
        <dbReference type="Proteomes" id="UP001607302"/>
    </source>
</evidence>
<name>A0ABD2BGB4_VESSQ</name>
<dbReference type="Proteomes" id="UP001607302">
    <property type="component" value="Unassembled WGS sequence"/>
</dbReference>
<organism evidence="1 2">
    <name type="scientific">Vespula squamosa</name>
    <name type="common">Southern yellow jacket</name>
    <name type="synonym">Wasp</name>
    <dbReference type="NCBI Taxonomy" id="30214"/>
    <lineage>
        <taxon>Eukaryota</taxon>
        <taxon>Metazoa</taxon>
        <taxon>Ecdysozoa</taxon>
        <taxon>Arthropoda</taxon>
        <taxon>Hexapoda</taxon>
        <taxon>Insecta</taxon>
        <taxon>Pterygota</taxon>
        <taxon>Neoptera</taxon>
        <taxon>Endopterygota</taxon>
        <taxon>Hymenoptera</taxon>
        <taxon>Apocrita</taxon>
        <taxon>Aculeata</taxon>
        <taxon>Vespoidea</taxon>
        <taxon>Vespidae</taxon>
        <taxon>Vespinae</taxon>
        <taxon>Vespula</taxon>
    </lineage>
</organism>
<reference evidence="1 2" key="1">
    <citation type="journal article" date="2024" name="Ann. Entomol. Soc. Am.">
        <title>Genomic analyses of the southern and eastern yellowjacket wasps (Hymenoptera: Vespidae) reveal evolutionary signatures of social life.</title>
        <authorList>
            <person name="Catto M.A."/>
            <person name="Caine P.B."/>
            <person name="Orr S.E."/>
            <person name="Hunt B.G."/>
            <person name="Goodisman M.A.D."/>
        </authorList>
    </citation>
    <scope>NUCLEOTIDE SEQUENCE [LARGE SCALE GENOMIC DNA]</scope>
    <source>
        <strain evidence="1">233</strain>
        <tissue evidence="1">Head and thorax</tissue>
    </source>
</reference>